<dbReference type="RefSeq" id="WP_204638234.1">
    <property type="nucleotide sequence ID" value="NZ_JADIKC010000017.1"/>
</dbReference>
<evidence type="ECO:0000313" key="2">
    <source>
        <dbReference type="Proteomes" id="UP001430065"/>
    </source>
</evidence>
<comment type="caution">
    <text evidence="1">The sequence shown here is derived from an EMBL/GenBank/DDBJ whole genome shotgun (WGS) entry which is preliminary data.</text>
</comment>
<gene>
    <name evidence="1" type="ORF">ISP20_21325</name>
</gene>
<protein>
    <submittedName>
        <fullName evidence="1">Uncharacterized protein</fullName>
    </submittedName>
</protein>
<dbReference type="Proteomes" id="UP001430065">
    <property type="component" value="Unassembled WGS sequence"/>
</dbReference>
<proteinExistence type="predicted"/>
<dbReference type="EMBL" id="JADIKC010000017">
    <property type="protein sequence ID" value="MBM7123720.1"/>
    <property type="molecule type" value="Genomic_DNA"/>
</dbReference>
<sequence length="201" mass="21335">MELVKKSIPQAHQPNDPGYLPVDSTTALCQALIVARHEPKALGSMQACAMAYQVGAAPYVGQYISHLSNLPSPWSVLGSADAQTFGERTFLDASALDLALTDLFGQGSSELATSKALGGVVQRCMDSYVCHLVLAMTATPEAIALVAALRLLSMIEQVANVGAAPLSERAIAAMQRAHVVLPTQIFPLPQDREDFEITSTD</sequence>
<evidence type="ECO:0000313" key="1">
    <source>
        <dbReference type="EMBL" id="MBM7123720.1"/>
    </source>
</evidence>
<keyword evidence="2" id="KW-1185">Reference proteome</keyword>
<name>A0ABS2JXJ0_9GAMM</name>
<accession>A0ABS2JXJ0</accession>
<reference evidence="1 2" key="1">
    <citation type="submission" date="2020-10" db="EMBL/GenBank/DDBJ databases">
        <title>Phylogeny of dyella-like bacteria.</title>
        <authorList>
            <person name="Fu J."/>
        </authorList>
    </citation>
    <scope>NUCLEOTIDE SEQUENCE [LARGE SCALE GENOMIC DNA]</scope>
    <source>
        <strain evidence="1 2">THG-B117</strain>
    </source>
</reference>
<organism evidence="1 2">
    <name type="scientific">Dyella kyungheensis</name>
    <dbReference type="NCBI Taxonomy" id="1242174"/>
    <lineage>
        <taxon>Bacteria</taxon>
        <taxon>Pseudomonadati</taxon>
        <taxon>Pseudomonadota</taxon>
        <taxon>Gammaproteobacteria</taxon>
        <taxon>Lysobacterales</taxon>
        <taxon>Rhodanobacteraceae</taxon>
        <taxon>Dyella</taxon>
    </lineage>
</organism>